<dbReference type="Pfam" id="PF13590">
    <property type="entry name" value="DUF4136"/>
    <property type="match status" value="1"/>
</dbReference>
<evidence type="ECO:0000256" key="1">
    <source>
        <dbReference type="SAM" id="Phobius"/>
    </source>
</evidence>
<dbReference type="EMBL" id="FOXS01000007">
    <property type="protein sequence ID" value="SFQ77550.1"/>
    <property type="molecule type" value="Genomic_DNA"/>
</dbReference>
<dbReference type="Gene3D" id="3.30.160.670">
    <property type="match status" value="1"/>
</dbReference>
<proteinExistence type="predicted"/>
<evidence type="ECO:0000313" key="3">
    <source>
        <dbReference type="EMBL" id="SFQ77550.1"/>
    </source>
</evidence>
<keyword evidence="1" id="KW-1133">Transmembrane helix</keyword>
<dbReference type="AlphaFoldDB" id="A0A1I6B9F8"/>
<feature type="transmembrane region" description="Helical" evidence="1">
    <location>
        <begin position="31"/>
        <end position="51"/>
    </location>
</feature>
<feature type="domain" description="DUF4136" evidence="2">
    <location>
        <begin position="60"/>
        <end position="209"/>
    </location>
</feature>
<dbReference type="STRING" id="1227077.SAMN04515668_4313"/>
<keyword evidence="1" id="KW-0812">Transmembrane</keyword>
<evidence type="ECO:0000259" key="2">
    <source>
        <dbReference type="Pfam" id="PF13590"/>
    </source>
</evidence>
<sequence>MPTYNNGLAVLIPAAFVRSRPQVGVGADFLFYFYPMKYALFALLLSLAACASEQVQYARPQPNVNFRSYKTYNFMDVTARNDAAFEGPGTGIATLKQVVGRELSRRGYQQSDTPDMLVNIGVVTQEKVQTRETRIQEAPVYIGQRRYHWQSQDVVVGRYEEGTATIELVDAAQQELIWQGSVKSVLTPDEAKLTQRIDKAITALFAKFPVSPQ</sequence>
<evidence type="ECO:0000313" key="4">
    <source>
        <dbReference type="Proteomes" id="UP000199029"/>
    </source>
</evidence>
<dbReference type="Proteomes" id="UP000199029">
    <property type="component" value="Unassembled WGS sequence"/>
</dbReference>
<dbReference type="InterPro" id="IPR025411">
    <property type="entry name" value="DUF4136"/>
</dbReference>
<name>A0A1I6B9F8_HYMAR</name>
<gene>
    <name evidence="3" type="ORF">SAMN04515668_4313</name>
</gene>
<keyword evidence="4" id="KW-1185">Reference proteome</keyword>
<organism evidence="3 4">
    <name type="scientific">Hymenobacter arizonensis</name>
    <name type="common">Siccationidurans arizonensis</name>
    <dbReference type="NCBI Taxonomy" id="1227077"/>
    <lineage>
        <taxon>Bacteria</taxon>
        <taxon>Pseudomonadati</taxon>
        <taxon>Bacteroidota</taxon>
        <taxon>Cytophagia</taxon>
        <taxon>Cytophagales</taxon>
        <taxon>Hymenobacteraceae</taxon>
        <taxon>Hymenobacter</taxon>
    </lineage>
</organism>
<keyword evidence="1" id="KW-0472">Membrane</keyword>
<reference evidence="4" key="1">
    <citation type="submission" date="2016-10" db="EMBL/GenBank/DDBJ databases">
        <authorList>
            <person name="Varghese N."/>
            <person name="Submissions S."/>
        </authorList>
    </citation>
    <scope>NUCLEOTIDE SEQUENCE [LARGE SCALE GENOMIC DNA]</scope>
    <source>
        <strain evidence="4">OR362-8,ATCC BAA-1266,JCM 13504</strain>
    </source>
</reference>
<protein>
    <recommendedName>
        <fullName evidence="2">DUF4136 domain-containing protein</fullName>
    </recommendedName>
</protein>
<accession>A0A1I6B9F8</accession>